<dbReference type="Gene3D" id="3.40.50.720">
    <property type="entry name" value="NAD(P)-binding Rossmann-like Domain"/>
    <property type="match status" value="1"/>
</dbReference>
<comment type="caution">
    <text evidence="6">The sequence shown here is derived from an EMBL/GenBank/DDBJ whole genome shotgun (WGS) entry which is preliminary data.</text>
</comment>
<dbReference type="PROSITE" id="PS00061">
    <property type="entry name" value="ADH_SHORT"/>
    <property type="match status" value="1"/>
</dbReference>
<evidence type="ECO:0000256" key="1">
    <source>
        <dbReference type="ARBA" id="ARBA00006484"/>
    </source>
</evidence>
<dbReference type="EMBL" id="NAJL01000115">
    <property type="protein sequence ID" value="TKA21656.1"/>
    <property type="molecule type" value="Genomic_DNA"/>
</dbReference>
<name>A0A4U0TIU6_9PEZI</name>
<dbReference type="InterPro" id="IPR036291">
    <property type="entry name" value="NAD(P)-bd_dom_sf"/>
</dbReference>
<dbReference type="Pfam" id="PF00106">
    <property type="entry name" value="adh_short"/>
    <property type="match status" value="1"/>
</dbReference>
<protein>
    <recommendedName>
        <fullName evidence="8">NAD(P)-binding protein</fullName>
    </recommendedName>
</protein>
<keyword evidence="7" id="KW-1185">Reference proteome</keyword>
<dbReference type="InterPro" id="IPR002347">
    <property type="entry name" value="SDR_fam"/>
</dbReference>
<comment type="similarity">
    <text evidence="1 4">Belongs to the short-chain dehydrogenases/reductases (SDR) family.</text>
</comment>
<dbReference type="Proteomes" id="UP000308549">
    <property type="component" value="Unassembled WGS sequence"/>
</dbReference>
<dbReference type="PRINTS" id="PR00080">
    <property type="entry name" value="SDRFAMILY"/>
</dbReference>
<evidence type="ECO:0000256" key="5">
    <source>
        <dbReference type="SAM" id="MobiDB-lite"/>
    </source>
</evidence>
<sequence length="232" mass="24776">MSFPVAIVTGASSGIGLALTHHLLTHSYHVILADLQPPPHPLPPNTHYIHTDIASWPSQAHLFAQTHALHNRLDVFIANAGIDDRDDIFHSLPPNTTHPHEPPPPPPKKPNTATFDTNLTGTYYGIKLAAYYMTLPKPSLVTSPTTTPTSPKTTGGKILLTSSAAALSPLPPLPQYTASKTALVALTHTLAPSALPHKIHINSVCPALVATNLAPPGLLSAFRAEQFTPMER</sequence>
<evidence type="ECO:0008006" key="8">
    <source>
        <dbReference type="Google" id="ProtNLM"/>
    </source>
</evidence>
<dbReference type="SUPFAM" id="SSF51735">
    <property type="entry name" value="NAD(P)-binding Rossmann-fold domains"/>
    <property type="match status" value="1"/>
</dbReference>
<reference evidence="6 7" key="1">
    <citation type="submission" date="2017-03" db="EMBL/GenBank/DDBJ databases">
        <title>Genomes of endolithic fungi from Antarctica.</title>
        <authorList>
            <person name="Coleine C."/>
            <person name="Masonjones S."/>
            <person name="Stajich J.E."/>
        </authorList>
    </citation>
    <scope>NUCLEOTIDE SEQUENCE [LARGE SCALE GENOMIC DNA]</scope>
    <source>
        <strain evidence="6 7">CCFEE 6315</strain>
    </source>
</reference>
<dbReference type="PANTHER" id="PTHR43180">
    <property type="entry name" value="3-OXOACYL-(ACYL-CARRIER-PROTEIN) REDUCTASE (AFU_ORTHOLOGUE AFUA_6G11210)"/>
    <property type="match status" value="1"/>
</dbReference>
<keyword evidence="3" id="KW-0560">Oxidoreductase</keyword>
<feature type="region of interest" description="Disordered" evidence="5">
    <location>
        <begin position="87"/>
        <end position="113"/>
    </location>
</feature>
<accession>A0A4U0TIU6</accession>
<keyword evidence="2" id="KW-0521">NADP</keyword>
<dbReference type="OrthoDB" id="5371740at2759"/>
<organism evidence="6 7">
    <name type="scientific">Salinomyces thailandicus</name>
    <dbReference type="NCBI Taxonomy" id="706561"/>
    <lineage>
        <taxon>Eukaryota</taxon>
        <taxon>Fungi</taxon>
        <taxon>Dikarya</taxon>
        <taxon>Ascomycota</taxon>
        <taxon>Pezizomycotina</taxon>
        <taxon>Dothideomycetes</taxon>
        <taxon>Dothideomycetidae</taxon>
        <taxon>Mycosphaerellales</taxon>
        <taxon>Teratosphaeriaceae</taxon>
        <taxon>Salinomyces</taxon>
    </lineage>
</organism>
<evidence type="ECO:0000256" key="3">
    <source>
        <dbReference type="ARBA" id="ARBA00023002"/>
    </source>
</evidence>
<proteinExistence type="inferred from homology"/>
<dbReference type="GO" id="GO:0016491">
    <property type="term" value="F:oxidoreductase activity"/>
    <property type="evidence" value="ECO:0007669"/>
    <property type="project" value="UniProtKB-KW"/>
</dbReference>
<evidence type="ECO:0000313" key="7">
    <source>
        <dbReference type="Proteomes" id="UP000308549"/>
    </source>
</evidence>
<evidence type="ECO:0000313" key="6">
    <source>
        <dbReference type="EMBL" id="TKA21656.1"/>
    </source>
</evidence>
<dbReference type="PRINTS" id="PR00081">
    <property type="entry name" value="GDHRDH"/>
</dbReference>
<evidence type="ECO:0000256" key="2">
    <source>
        <dbReference type="ARBA" id="ARBA00022857"/>
    </source>
</evidence>
<evidence type="ECO:0000256" key="4">
    <source>
        <dbReference type="RuleBase" id="RU000363"/>
    </source>
</evidence>
<feature type="non-terminal residue" evidence="6">
    <location>
        <position position="232"/>
    </location>
</feature>
<dbReference type="PANTHER" id="PTHR43180:SF33">
    <property type="entry name" value="15-HYDROXYPROSTAGLANDIN DEHYDROGENASE [NAD(+)]-LIKE"/>
    <property type="match status" value="1"/>
</dbReference>
<dbReference type="AlphaFoldDB" id="A0A4U0TIU6"/>
<gene>
    <name evidence="6" type="ORF">B0A50_08817</name>
</gene>
<dbReference type="InterPro" id="IPR020904">
    <property type="entry name" value="Sc_DH/Rdtase_CS"/>
</dbReference>